<protein>
    <submittedName>
        <fullName evidence="1">Uncharacterized protein</fullName>
    </submittedName>
</protein>
<name>X1THP8_9ZZZZ</name>
<dbReference type="AlphaFoldDB" id="X1THP8"/>
<sequence length="118" mass="13531">ADIDLTTGFGIEDGIDAVETFKLELTVECDANLNELNDILEDTKRRCFCMFCIQTPITPKIEMIKEFSKNEQELIHFICPMCFKKSMVFLDDNTQVCQECGTTGYFVRNPETQKVSLK</sequence>
<evidence type="ECO:0000313" key="1">
    <source>
        <dbReference type="EMBL" id="GAI90886.1"/>
    </source>
</evidence>
<proteinExistence type="predicted"/>
<reference evidence="1" key="1">
    <citation type="journal article" date="2014" name="Front. Microbiol.">
        <title>High frequency of phylogenetically diverse reductive dehalogenase-homologous genes in deep subseafloor sedimentary metagenomes.</title>
        <authorList>
            <person name="Kawai M."/>
            <person name="Futagami T."/>
            <person name="Toyoda A."/>
            <person name="Takaki Y."/>
            <person name="Nishi S."/>
            <person name="Hori S."/>
            <person name="Arai W."/>
            <person name="Tsubouchi T."/>
            <person name="Morono Y."/>
            <person name="Uchiyama I."/>
            <person name="Ito T."/>
            <person name="Fujiyama A."/>
            <person name="Inagaki F."/>
            <person name="Takami H."/>
        </authorList>
    </citation>
    <scope>NUCLEOTIDE SEQUENCE</scope>
    <source>
        <strain evidence="1">Expedition CK06-06</strain>
    </source>
</reference>
<accession>X1THP8</accession>
<dbReference type="EMBL" id="BARW01019061">
    <property type="protein sequence ID" value="GAI90886.1"/>
    <property type="molecule type" value="Genomic_DNA"/>
</dbReference>
<organism evidence="1">
    <name type="scientific">marine sediment metagenome</name>
    <dbReference type="NCBI Taxonomy" id="412755"/>
    <lineage>
        <taxon>unclassified sequences</taxon>
        <taxon>metagenomes</taxon>
        <taxon>ecological metagenomes</taxon>
    </lineage>
</organism>
<feature type="non-terminal residue" evidence="1">
    <location>
        <position position="1"/>
    </location>
</feature>
<comment type="caution">
    <text evidence="1">The sequence shown here is derived from an EMBL/GenBank/DDBJ whole genome shotgun (WGS) entry which is preliminary data.</text>
</comment>
<gene>
    <name evidence="1" type="ORF">S12H4_32495</name>
</gene>